<accession>A0ABW1ZYM4</accession>
<keyword evidence="2" id="KW-1185">Reference proteome</keyword>
<name>A0ABW1ZYM4_9GAMM</name>
<comment type="caution">
    <text evidence="1">The sequence shown here is derived from an EMBL/GenBank/DDBJ whole genome shotgun (WGS) entry which is preliminary data.</text>
</comment>
<sequence length="73" mass="7846">MQQVEQCDAALVIGEDIAATAPRLALSLRQLVRNRSFALAAEQKIAPWQDAAVRGIGQSLRSPSGNWCPATMP</sequence>
<dbReference type="Proteomes" id="UP001596422">
    <property type="component" value="Unassembled WGS sequence"/>
</dbReference>
<evidence type="ECO:0000313" key="1">
    <source>
        <dbReference type="EMBL" id="MFC6670280.1"/>
    </source>
</evidence>
<dbReference type="SUPFAM" id="SSF53706">
    <property type="entry name" value="Formate dehydrogenase/DMSO reductase, domains 1-3"/>
    <property type="match status" value="1"/>
</dbReference>
<reference evidence="2" key="1">
    <citation type="journal article" date="2019" name="Int. J. Syst. Evol. Microbiol.">
        <title>The Global Catalogue of Microorganisms (GCM) 10K type strain sequencing project: providing services to taxonomists for standard genome sequencing and annotation.</title>
        <authorList>
            <consortium name="The Broad Institute Genomics Platform"/>
            <consortium name="The Broad Institute Genome Sequencing Center for Infectious Disease"/>
            <person name="Wu L."/>
            <person name="Ma J."/>
        </authorList>
    </citation>
    <scope>NUCLEOTIDE SEQUENCE [LARGE SCALE GENOMIC DNA]</scope>
    <source>
        <strain evidence="2">NBRC 111756</strain>
    </source>
</reference>
<gene>
    <name evidence="1" type="ORF">ACFQDL_09455</name>
</gene>
<evidence type="ECO:0000313" key="2">
    <source>
        <dbReference type="Proteomes" id="UP001596422"/>
    </source>
</evidence>
<protein>
    <submittedName>
        <fullName evidence="1">Uncharacterized protein</fullName>
    </submittedName>
</protein>
<proteinExistence type="predicted"/>
<dbReference type="RefSeq" id="WP_379908782.1">
    <property type="nucleotide sequence ID" value="NZ_JBHSWE010000001.1"/>
</dbReference>
<dbReference type="EMBL" id="JBHSWE010000001">
    <property type="protein sequence ID" value="MFC6670280.1"/>
    <property type="molecule type" value="Genomic_DNA"/>
</dbReference>
<organism evidence="1 2">
    <name type="scientific">Marinobacterium aestuariivivens</name>
    <dbReference type="NCBI Taxonomy" id="1698799"/>
    <lineage>
        <taxon>Bacteria</taxon>
        <taxon>Pseudomonadati</taxon>
        <taxon>Pseudomonadota</taxon>
        <taxon>Gammaproteobacteria</taxon>
        <taxon>Oceanospirillales</taxon>
        <taxon>Oceanospirillaceae</taxon>
        <taxon>Marinobacterium</taxon>
    </lineage>
</organism>